<dbReference type="InterPro" id="IPR032675">
    <property type="entry name" value="LRR_dom_sf"/>
</dbReference>
<dbReference type="SUPFAM" id="SSF52058">
    <property type="entry name" value="L domain-like"/>
    <property type="match status" value="2"/>
</dbReference>
<dbReference type="InterPro" id="IPR003591">
    <property type="entry name" value="Leu-rich_rpt_typical-subtyp"/>
</dbReference>
<dbReference type="PANTHER" id="PTHR24369">
    <property type="entry name" value="ANTIGEN BSP, PUTATIVE-RELATED"/>
    <property type="match status" value="1"/>
</dbReference>
<evidence type="ECO:0000256" key="3">
    <source>
        <dbReference type="ARBA" id="ARBA00022737"/>
    </source>
</evidence>
<dbReference type="PANTHER" id="PTHR24369:SF210">
    <property type="entry name" value="CHAOPTIN-RELATED"/>
    <property type="match status" value="1"/>
</dbReference>
<reference evidence="7" key="1">
    <citation type="submission" date="2013-03" db="EMBL/GenBank/DDBJ databases">
        <title>The Genome Sequence of Anopheles christyi ACHKN1017.</title>
        <authorList>
            <consortium name="The Broad Institute Genomics Platform"/>
            <person name="Neafsey D.E."/>
            <person name="Besansky N."/>
            <person name="Walker B."/>
            <person name="Young S.K."/>
            <person name="Zeng Q."/>
            <person name="Gargeya S."/>
            <person name="Fitzgerald M."/>
            <person name="Haas B."/>
            <person name="Abouelleil A."/>
            <person name="Allen A.W."/>
            <person name="Alvarado L."/>
            <person name="Arachchi H.M."/>
            <person name="Berlin A.M."/>
            <person name="Chapman S.B."/>
            <person name="Gainer-Dewar J."/>
            <person name="Goldberg J."/>
            <person name="Griggs A."/>
            <person name="Gujja S."/>
            <person name="Hansen M."/>
            <person name="Howarth C."/>
            <person name="Imamovic A."/>
            <person name="Ireland A."/>
            <person name="Larimer J."/>
            <person name="McCowan C."/>
            <person name="Murphy C."/>
            <person name="Pearson M."/>
            <person name="Poon T.W."/>
            <person name="Priest M."/>
            <person name="Roberts A."/>
            <person name="Saif S."/>
            <person name="Shea T."/>
            <person name="Sisk P."/>
            <person name="Sykes S."/>
            <person name="Wortman J."/>
            <person name="Nusbaum C."/>
            <person name="Birren B."/>
        </authorList>
    </citation>
    <scope>NUCLEOTIDE SEQUENCE [LARGE SCALE GENOMIC DNA]</scope>
    <source>
        <strain evidence="7">ACHKN1017</strain>
    </source>
</reference>
<keyword evidence="3" id="KW-0677">Repeat</keyword>
<evidence type="ECO:0000256" key="2">
    <source>
        <dbReference type="ARBA" id="ARBA00022729"/>
    </source>
</evidence>
<dbReference type="EnsemblMetazoa" id="ACHR003818-RA">
    <property type="protein sequence ID" value="ACHR003818-PA"/>
    <property type="gene ID" value="ACHR003818"/>
</dbReference>
<evidence type="ECO:0000313" key="7">
    <source>
        <dbReference type="Proteomes" id="UP000075881"/>
    </source>
</evidence>
<keyword evidence="4" id="KW-0472">Membrane</keyword>
<dbReference type="VEuPathDB" id="VectorBase:ACHR003818"/>
<dbReference type="AlphaFoldDB" id="A0A182JZ86"/>
<proteinExistence type="predicted"/>
<dbReference type="GO" id="GO:0005886">
    <property type="term" value="C:plasma membrane"/>
    <property type="evidence" value="ECO:0007669"/>
    <property type="project" value="TreeGrafter"/>
</dbReference>
<dbReference type="InterPro" id="IPR001611">
    <property type="entry name" value="Leu-rich_rpt"/>
</dbReference>
<reference evidence="6" key="2">
    <citation type="submission" date="2020-05" db="UniProtKB">
        <authorList>
            <consortium name="EnsemblMetazoa"/>
        </authorList>
    </citation>
    <scope>IDENTIFICATION</scope>
    <source>
        <strain evidence="6">ACHKN1017</strain>
    </source>
</reference>
<organism evidence="6 7">
    <name type="scientific">Anopheles christyi</name>
    <dbReference type="NCBI Taxonomy" id="43041"/>
    <lineage>
        <taxon>Eukaryota</taxon>
        <taxon>Metazoa</taxon>
        <taxon>Ecdysozoa</taxon>
        <taxon>Arthropoda</taxon>
        <taxon>Hexapoda</taxon>
        <taxon>Insecta</taxon>
        <taxon>Pterygota</taxon>
        <taxon>Neoptera</taxon>
        <taxon>Endopterygota</taxon>
        <taxon>Diptera</taxon>
        <taxon>Nematocera</taxon>
        <taxon>Culicoidea</taxon>
        <taxon>Culicidae</taxon>
        <taxon>Anophelinae</taxon>
        <taxon>Anopheles</taxon>
    </lineage>
</organism>
<protein>
    <recommendedName>
        <fullName evidence="8">LRRCT domain-containing protein</fullName>
    </recommendedName>
</protein>
<keyword evidence="2 5" id="KW-0732">Signal</keyword>
<accession>A0A182JZ86</accession>
<dbReference type="Proteomes" id="UP000075881">
    <property type="component" value="Unassembled WGS sequence"/>
</dbReference>
<evidence type="ECO:0008006" key="8">
    <source>
        <dbReference type="Google" id="ProtNLM"/>
    </source>
</evidence>
<name>A0A182JZ86_9DIPT</name>
<dbReference type="Pfam" id="PF13855">
    <property type="entry name" value="LRR_8"/>
    <property type="match status" value="1"/>
</dbReference>
<dbReference type="Gene3D" id="3.80.10.10">
    <property type="entry name" value="Ribonuclease Inhibitor"/>
    <property type="match status" value="3"/>
</dbReference>
<evidence type="ECO:0000256" key="5">
    <source>
        <dbReference type="SAM" id="SignalP"/>
    </source>
</evidence>
<keyword evidence="4" id="KW-1133">Transmembrane helix</keyword>
<sequence length="497" mass="55006">MRAVRTIFVWLALLHGVAAETYEDADTICDRCTCVIVKRTCTVMGYDLLDCSRKGLQHMLGSWPAKFDISDPEREIVLSLSGNNITKLAQLPATNTTLVFSCRHCSLESVANGLFLDTANILRVDLSYNNLSGDSLTADVLRGPYNTEENNVLLLLDELDLSSNAIAHLQEDAFQHIVSLRDLSLARNPLGQLTGSTARAFAQLVNLEHLDLSYAALTTIDEAAFGGLCALQELLIQGNLFTAIPEAVYQLGGIHVLQLGENPIEVLSFAKPLERLVELDVSNMPMLHTVEFESFENVKMIRTLAARNNTALEVFDLSILQHLTKLQELDLSNSNLKHLHTPSEEDDHRDVGAYVNALELLVLNNNPWHCDCALQQVLHYVQYTNLLDYEEEETTTRCETPYMFTTVHLADLTFIDVCDQPVIEGPAGSMYEKPAFLRPGAIFLSLLSVGIVVGLGIIIGLVIVCLKRRLKAQGLGFTSPVRYTSVRESTTSAVYQP</sequence>
<feature type="transmembrane region" description="Helical" evidence="4">
    <location>
        <begin position="442"/>
        <end position="466"/>
    </location>
</feature>
<dbReference type="InterPro" id="IPR050541">
    <property type="entry name" value="LRR_TM_domain-containing"/>
</dbReference>
<dbReference type="STRING" id="43041.A0A182JZ86"/>
<keyword evidence="1" id="KW-0433">Leucine-rich repeat</keyword>
<dbReference type="SMART" id="SM00369">
    <property type="entry name" value="LRR_TYP"/>
    <property type="match status" value="5"/>
</dbReference>
<feature type="signal peptide" evidence="5">
    <location>
        <begin position="1"/>
        <end position="19"/>
    </location>
</feature>
<evidence type="ECO:0000256" key="1">
    <source>
        <dbReference type="ARBA" id="ARBA00022614"/>
    </source>
</evidence>
<evidence type="ECO:0000313" key="6">
    <source>
        <dbReference type="EnsemblMetazoa" id="ACHR003818-PA"/>
    </source>
</evidence>
<evidence type="ECO:0000256" key="4">
    <source>
        <dbReference type="SAM" id="Phobius"/>
    </source>
</evidence>
<feature type="chain" id="PRO_5008124939" description="LRRCT domain-containing protein" evidence="5">
    <location>
        <begin position="20"/>
        <end position="497"/>
    </location>
</feature>
<keyword evidence="4" id="KW-0812">Transmembrane</keyword>
<keyword evidence="7" id="KW-1185">Reference proteome</keyword>